<dbReference type="GO" id="GO:0000287">
    <property type="term" value="F:magnesium ion binding"/>
    <property type="evidence" value="ECO:0007669"/>
    <property type="project" value="InterPro"/>
</dbReference>
<dbReference type="InterPro" id="IPR024086">
    <property type="entry name" value="GlmM_arc-type"/>
</dbReference>
<dbReference type="PANTHER" id="PTHR42946">
    <property type="entry name" value="PHOSPHOHEXOSE MUTASE"/>
    <property type="match status" value="1"/>
</dbReference>
<sequence>MALIKSISGIRGTIGGRAGDALTPIDVVKFTAAFGTWALAHSQHRTIVVGRDARLSGDMVNKLVIGTLQGLGIDVIDLGLSTTPTVEMAVPARKAAGGIILTASHNPKQWNALKLLNEKGEFISDADGKHVLELAEQEAFDFAQVTKLGQVTTDNAALKKHIKAILALPLVDVEAIKAKNFRVVVDAVNSSGGFAVPQLLEALGVTTIEKLYCEPTGDFAHNPEPLPENLRDIAKVLEKGSFDLGIVVDPDVDRLALINEDGTMFGEEYTLVAVADYVLGQLGGGNTVSNLSSTRALRDVTEKHGGSYAAAAVGEVNVVTKMKETNTVIGGEGNGGIIYPELHYGRDALVGIALFLTHLAKSGKTMTRLRASYPSYFISKNKIELTPDIDTDLVLAQMEKRYAKQPVNTIDGVKIEFDKEWVHLRKSNTEPIIRIYAESDSNATADHLAQKIIGDIKEIISAKG</sequence>
<dbReference type="Gene3D" id="3.40.120.10">
    <property type="entry name" value="Alpha-D-Glucose-1,6-Bisphosphate, subunit A, domain 3"/>
    <property type="match status" value="3"/>
</dbReference>
<dbReference type="Proteomes" id="UP000248553">
    <property type="component" value="Unassembled WGS sequence"/>
</dbReference>
<evidence type="ECO:0000313" key="12">
    <source>
        <dbReference type="EMBL" id="RAK64129.1"/>
    </source>
</evidence>
<dbReference type="InterPro" id="IPR036900">
    <property type="entry name" value="A-D-PHexomutase_C_sf"/>
</dbReference>
<feature type="domain" description="Alpha-D-phosphohexomutase alpha/beta/alpha" evidence="10">
    <location>
        <begin position="171"/>
        <end position="262"/>
    </location>
</feature>
<dbReference type="GO" id="GO:0009252">
    <property type="term" value="P:peptidoglycan biosynthetic process"/>
    <property type="evidence" value="ECO:0007669"/>
    <property type="project" value="TreeGrafter"/>
</dbReference>
<dbReference type="PROSITE" id="PS00710">
    <property type="entry name" value="PGM_PMM"/>
    <property type="match status" value="1"/>
</dbReference>
<dbReference type="InterPro" id="IPR005846">
    <property type="entry name" value="A-D-PHexomutase_a/b/a-III"/>
</dbReference>
<dbReference type="Pfam" id="PF02879">
    <property type="entry name" value="PGM_PMM_II"/>
    <property type="match status" value="1"/>
</dbReference>
<evidence type="ECO:0000256" key="4">
    <source>
        <dbReference type="ARBA" id="ARBA00022723"/>
    </source>
</evidence>
<feature type="domain" description="Alpha-D-phosphohexomutase alpha/beta/alpha" evidence="11">
    <location>
        <begin position="269"/>
        <end position="374"/>
    </location>
</feature>
<dbReference type="InterPro" id="IPR016055">
    <property type="entry name" value="A-D-PHexomutase_a/b/a-I/II/III"/>
</dbReference>
<keyword evidence="6 12" id="KW-0413">Isomerase</keyword>
<organism evidence="12 13">
    <name type="scientific">Hymenobacter edaphi</name>
    <dbReference type="NCBI Taxonomy" id="2211146"/>
    <lineage>
        <taxon>Bacteria</taxon>
        <taxon>Pseudomonadati</taxon>
        <taxon>Bacteroidota</taxon>
        <taxon>Cytophagia</taxon>
        <taxon>Cytophagales</taxon>
        <taxon>Hymenobacteraceae</taxon>
        <taxon>Hymenobacter</taxon>
    </lineage>
</organism>
<evidence type="ECO:0000256" key="5">
    <source>
        <dbReference type="ARBA" id="ARBA00022842"/>
    </source>
</evidence>
<dbReference type="InterPro" id="IPR016066">
    <property type="entry name" value="A-D-PHexomutase_CS"/>
</dbReference>
<evidence type="ECO:0000256" key="2">
    <source>
        <dbReference type="ARBA" id="ARBA00010231"/>
    </source>
</evidence>
<dbReference type="PANTHER" id="PTHR42946:SF1">
    <property type="entry name" value="PHOSPHOGLUCOMUTASE (ALPHA-D-GLUCOSE-1,6-BISPHOSPHATE-DEPENDENT)"/>
    <property type="match status" value="1"/>
</dbReference>
<dbReference type="AlphaFoldDB" id="A0A328BBH0"/>
<evidence type="ECO:0000256" key="1">
    <source>
        <dbReference type="ARBA" id="ARBA00001946"/>
    </source>
</evidence>
<feature type="domain" description="Alpha-D-phosphohexomutase C-terminal" evidence="8">
    <location>
        <begin position="395"/>
        <end position="452"/>
    </location>
</feature>
<dbReference type="EMBL" id="QHKM01000007">
    <property type="protein sequence ID" value="RAK64129.1"/>
    <property type="molecule type" value="Genomic_DNA"/>
</dbReference>
<comment type="caution">
    <text evidence="12">The sequence shown here is derived from an EMBL/GenBank/DDBJ whole genome shotgun (WGS) entry which is preliminary data.</text>
</comment>
<evidence type="ECO:0000313" key="13">
    <source>
        <dbReference type="Proteomes" id="UP000248553"/>
    </source>
</evidence>
<keyword evidence="4 7" id="KW-0479">Metal-binding</keyword>
<dbReference type="SUPFAM" id="SSF53738">
    <property type="entry name" value="Phosphoglucomutase, first 3 domains"/>
    <property type="match status" value="3"/>
</dbReference>
<dbReference type="GO" id="GO:0004615">
    <property type="term" value="F:phosphomannomutase activity"/>
    <property type="evidence" value="ECO:0007669"/>
    <property type="project" value="TreeGrafter"/>
</dbReference>
<dbReference type="InterPro" id="IPR005845">
    <property type="entry name" value="A-D-PHexomutase_a/b/a-II"/>
</dbReference>
<dbReference type="Pfam" id="PF02878">
    <property type="entry name" value="PGM_PMM_I"/>
    <property type="match status" value="1"/>
</dbReference>
<accession>A0A328BBH0</accession>
<evidence type="ECO:0000259" key="10">
    <source>
        <dbReference type="Pfam" id="PF02879"/>
    </source>
</evidence>
<comment type="similarity">
    <text evidence="2 7">Belongs to the phosphohexose mutase family.</text>
</comment>
<evidence type="ECO:0000256" key="7">
    <source>
        <dbReference type="RuleBase" id="RU004326"/>
    </source>
</evidence>
<dbReference type="EC" id="5.4.2.10" evidence="12"/>
<evidence type="ECO:0000259" key="9">
    <source>
        <dbReference type="Pfam" id="PF02878"/>
    </source>
</evidence>
<evidence type="ECO:0000256" key="6">
    <source>
        <dbReference type="ARBA" id="ARBA00023235"/>
    </source>
</evidence>
<dbReference type="InterPro" id="IPR005843">
    <property type="entry name" value="A-D-PHexomutase_C"/>
</dbReference>
<dbReference type="Pfam" id="PF00408">
    <property type="entry name" value="PGM_PMM_IV"/>
    <property type="match status" value="1"/>
</dbReference>
<dbReference type="GO" id="GO:0006048">
    <property type="term" value="P:UDP-N-acetylglucosamine biosynthetic process"/>
    <property type="evidence" value="ECO:0007669"/>
    <property type="project" value="TreeGrafter"/>
</dbReference>
<keyword evidence="5 7" id="KW-0460">Magnesium</keyword>
<dbReference type="NCBIfam" id="TIGR03990">
    <property type="entry name" value="Arch_GlmM"/>
    <property type="match status" value="1"/>
</dbReference>
<proteinExistence type="inferred from homology"/>
<dbReference type="FunFam" id="3.40.120.10:FF:000020">
    <property type="entry name" value="Phosphoglucosamine mutase"/>
    <property type="match status" value="1"/>
</dbReference>
<name>A0A328BBH0_9BACT</name>
<dbReference type="InterPro" id="IPR005841">
    <property type="entry name" value="Alpha-D-phosphohexomutase_SF"/>
</dbReference>
<dbReference type="InterPro" id="IPR005844">
    <property type="entry name" value="A-D-PHexomutase_a/b/a-I"/>
</dbReference>
<dbReference type="Gene3D" id="3.30.310.50">
    <property type="entry name" value="Alpha-D-phosphohexomutase, C-terminal domain"/>
    <property type="match status" value="1"/>
</dbReference>
<protein>
    <submittedName>
        <fullName evidence="12">Phosphoglucosamine mutase</fullName>
        <ecNumber evidence="12">5.4.2.10</ecNumber>
    </submittedName>
</protein>
<dbReference type="RefSeq" id="WP_111479850.1">
    <property type="nucleotide sequence ID" value="NZ_QHKM01000007.1"/>
</dbReference>
<comment type="cofactor">
    <cofactor evidence="1">
        <name>Mg(2+)</name>
        <dbReference type="ChEBI" id="CHEBI:18420"/>
    </cofactor>
</comment>
<dbReference type="SUPFAM" id="SSF55957">
    <property type="entry name" value="Phosphoglucomutase, C-terminal domain"/>
    <property type="match status" value="1"/>
</dbReference>
<evidence type="ECO:0000259" key="8">
    <source>
        <dbReference type="Pfam" id="PF00408"/>
    </source>
</evidence>
<feature type="domain" description="Alpha-D-phosphohexomutase alpha/beta/alpha" evidence="9">
    <location>
        <begin position="8"/>
        <end position="140"/>
    </location>
</feature>
<dbReference type="GO" id="GO:0005829">
    <property type="term" value="C:cytosol"/>
    <property type="evidence" value="ECO:0007669"/>
    <property type="project" value="TreeGrafter"/>
</dbReference>
<dbReference type="PRINTS" id="PR00509">
    <property type="entry name" value="PGMPMM"/>
</dbReference>
<reference evidence="13" key="1">
    <citation type="submission" date="2018-05" db="EMBL/GenBank/DDBJ databases">
        <authorList>
            <person name="Nie L."/>
        </authorList>
    </citation>
    <scope>NUCLEOTIDE SEQUENCE [LARGE SCALE GENOMIC DNA]</scope>
    <source>
        <strain evidence="13">NL</strain>
    </source>
</reference>
<keyword evidence="3" id="KW-0597">Phosphoprotein</keyword>
<dbReference type="InterPro" id="IPR050060">
    <property type="entry name" value="Phosphoglucosamine_mutase"/>
</dbReference>
<dbReference type="Pfam" id="PF02880">
    <property type="entry name" value="PGM_PMM_III"/>
    <property type="match status" value="1"/>
</dbReference>
<dbReference type="OrthoDB" id="9806956at2"/>
<keyword evidence="13" id="KW-1185">Reference proteome</keyword>
<evidence type="ECO:0000256" key="3">
    <source>
        <dbReference type="ARBA" id="ARBA00022553"/>
    </source>
</evidence>
<dbReference type="GO" id="GO:0005975">
    <property type="term" value="P:carbohydrate metabolic process"/>
    <property type="evidence" value="ECO:0007669"/>
    <property type="project" value="InterPro"/>
</dbReference>
<gene>
    <name evidence="12" type="primary">glmM</name>
    <name evidence="12" type="ORF">DLM85_19515</name>
</gene>
<evidence type="ECO:0000259" key="11">
    <source>
        <dbReference type="Pfam" id="PF02880"/>
    </source>
</evidence>
<dbReference type="GO" id="GO:0008966">
    <property type="term" value="F:phosphoglucosamine mutase activity"/>
    <property type="evidence" value="ECO:0007669"/>
    <property type="project" value="UniProtKB-EC"/>
</dbReference>